<evidence type="ECO:0000313" key="1">
    <source>
        <dbReference type="EMBL" id="PSW18031.1"/>
    </source>
</evidence>
<gene>
    <name evidence="1" type="ORF">C9I98_18230</name>
</gene>
<sequence>MGAKKALKKLKKTTVKTTSRSAAKLADLSRSVSHSVANDSQLKQELTSVSQQALLATATELAKPLNPLLSWFNEGGDIVSFPAARAIQQPAQQHTQQNIALSTSLKAANQPQLSLQDNREIARLPLKSPPCKRCPALANGMCKCAAKKFGLNA</sequence>
<proteinExistence type="predicted"/>
<dbReference type="AlphaFoldDB" id="A0A2T3NP50"/>
<comment type="caution">
    <text evidence="1">The sequence shown here is derived from an EMBL/GenBank/DDBJ whole genome shotgun (WGS) entry which is preliminary data.</text>
</comment>
<accession>A0A2T3NP50</accession>
<dbReference type="Proteomes" id="UP000241771">
    <property type="component" value="Unassembled WGS sequence"/>
</dbReference>
<keyword evidence="2" id="KW-1185">Reference proteome</keyword>
<protein>
    <submittedName>
        <fullName evidence="1">Uncharacterized protein</fullName>
    </submittedName>
</protein>
<reference evidence="1 2" key="1">
    <citation type="submission" date="2018-01" db="EMBL/GenBank/DDBJ databases">
        <title>Whole genome sequencing of Histamine producing bacteria.</title>
        <authorList>
            <person name="Butler K."/>
        </authorList>
    </citation>
    <scope>NUCLEOTIDE SEQUENCE [LARGE SCALE GENOMIC DNA]</scope>
    <source>
        <strain evidence="1 2">DSM 100436</strain>
    </source>
</reference>
<organism evidence="1 2">
    <name type="scientific">Photobacterium sanctipauli</name>
    <dbReference type="NCBI Taxonomy" id="1342794"/>
    <lineage>
        <taxon>Bacteria</taxon>
        <taxon>Pseudomonadati</taxon>
        <taxon>Pseudomonadota</taxon>
        <taxon>Gammaproteobacteria</taxon>
        <taxon>Vibrionales</taxon>
        <taxon>Vibrionaceae</taxon>
        <taxon>Photobacterium</taxon>
    </lineage>
</organism>
<dbReference type="EMBL" id="PYMA01000013">
    <property type="protein sequence ID" value="PSW18031.1"/>
    <property type="molecule type" value="Genomic_DNA"/>
</dbReference>
<name>A0A2T3NP50_9GAMM</name>
<evidence type="ECO:0000313" key="2">
    <source>
        <dbReference type="Proteomes" id="UP000241771"/>
    </source>
</evidence>
<dbReference type="RefSeq" id="WP_107272309.1">
    <property type="nucleotide sequence ID" value="NZ_PYMA01000013.1"/>
</dbReference>